<evidence type="ECO:0000256" key="1">
    <source>
        <dbReference type="SAM" id="MobiDB-lite"/>
    </source>
</evidence>
<dbReference type="EMBL" id="LAZR01004605">
    <property type="protein sequence ID" value="KKN07110.1"/>
    <property type="molecule type" value="Genomic_DNA"/>
</dbReference>
<accession>A0A0F9MIG1</accession>
<organism evidence="2">
    <name type="scientific">marine sediment metagenome</name>
    <dbReference type="NCBI Taxonomy" id="412755"/>
    <lineage>
        <taxon>unclassified sequences</taxon>
        <taxon>metagenomes</taxon>
        <taxon>ecological metagenomes</taxon>
    </lineage>
</organism>
<feature type="compositionally biased region" description="Basic and acidic residues" evidence="1">
    <location>
        <begin position="120"/>
        <end position="129"/>
    </location>
</feature>
<sequence length="307" mass="34455">MAENWVKYPVSLGTDLKAGRITKDEFLLISYMLSQCDRETGIIVTNSRLLAIETDQDRKRVANLLSSLKKKSRIQSAVSGESTLSQKRGNTKPYDIRLCDALPNNGLVRGQSEASQRPVRGNDGREPEPAKTLSKIENGTILAKRDLDLDLEEDQEAAAQEVDNLVNLMQEKWPHPNPPNYATVRQMINKFGVSVCVDAMEKTPDDMVSDQWNSIYRYMREVAGDSIPDEVPAPIPEEDRAINSMKQLVDEFRTIGDNGQSRTGSTRQATINRLSPYRKWYDTIDNLGDIVGMELDEYEALMNGGAK</sequence>
<dbReference type="AlphaFoldDB" id="A0A0F9MIG1"/>
<comment type="caution">
    <text evidence="2">The sequence shown here is derived from an EMBL/GenBank/DDBJ whole genome shotgun (WGS) entry which is preliminary data.</text>
</comment>
<proteinExistence type="predicted"/>
<reference evidence="2" key="1">
    <citation type="journal article" date="2015" name="Nature">
        <title>Complex archaea that bridge the gap between prokaryotes and eukaryotes.</title>
        <authorList>
            <person name="Spang A."/>
            <person name="Saw J.H."/>
            <person name="Jorgensen S.L."/>
            <person name="Zaremba-Niedzwiedzka K."/>
            <person name="Martijn J."/>
            <person name="Lind A.E."/>
            <person name="van Eijk R."/>
            <person name="Schleper C."/>
            <person name="Guy L."/>
            <person name="Ettema T.J."/>
        </authorList>
    </citation>
    <scope>NUCLEOTIDE SEQUENCE</scope>
</reference>
<name>A0A0F9MIG1_9ZZZZ</name>
<gene>
    <name evidence="2" type="ORF">LCGC14_1070420</name>
</gene>
<feature type="region of interest" description="Disordered" evidence="1">
    <location>
        <begin position="107"/>
        <end position="132"/>
    </location>
</feature>
<evidence type="ECO:0000313" key="2">
    <source>
        <dbReference type="EMBL" id="KKN07110.1"/>
    </source>
</evidence>
<protein>
    <submittedName>
        <fullName evidence="2">Uncharacterized protein</fullName>
    </submittedName>
</protein>